<dbReference type="Gene3D" id="1.10.286.20">
    <property type="match status" value="1"/>
</dbReference>
<evidence type="ECO:0000256" key="6">
    <source>
        <dbReference type="HAMAP-Rule" id="MF_00050"/>
    </source>
</evidence>
<dbReference type="eggNOG" id="COG0264">
    <property type="taxonomic scope" value="Bacteria"/>
</dbReference>
<dbReference type="NCBIfam" id="TIGR00116">
    <property type="entry name" value="tsf"/>
    <property type="match status" value="1"/>
</dbReference>
<keyword evidence="5 6" id="KW-0648">Protein biosynthesis</keyword>
<dbReference type="Gene3D" id="3.30.479.20">
    <property type="entry name" value="Elongation factor Ts, dimerisation domain"/>
    <property type="match status" value="2"/>
</dbReference>
<evidence type="ECO:0000256" key="1">
    <source>
        <dbReference type="ARBA" id="ARBA00005532"/>
    </source>
</evidence>
<comment type="subcellular location">
    <subcellularLocation>
        <location evidence="6 8">Cytoplasm</location>
    </subcellularLocation>
</comment>
<sequence length="292" mass="30765">MSQITAADVKKLREMSGAGMMDCKKALTETAGDIDAAVDYLRKKGLSAASKKAGRVAAEGVVVSVTRGNVGVVLEVNAETDFVSKNDQFVGFVNKLADIIVNQNPADVAALGALAFDAEFTVDQALSQLIATIGENMSVRRFERAEVDGGTVVAYVHGGGKIGVLVGLDKPVAEELARGVAMHVAAANPRFISRDDVDAASVERERAVLTDRAIASGKPEAIVDKIVAGQLSKFYSEVCLLEQDFVMDTDKKVGKALGDATVISMARFQLGEGIEKKEDDFAAEVAAQIKGS</sequence>
<dbReference type="CDD" id="cd14275">
    <property type="entry name" value="UBA_EF-Ts"/>
    <property type="match status" value="1"/>
</dbReference>
<dbReference type="GO" id="GO:0003746">
    <property type="term" value="F:translation elongation factor activity"/>
    <property type="evidence" value="ECO:0007669"/>
    <property type="project" value="UniProtKB-UniRule"/>
</dbReference>
<protein>
    <recommendedName>
        <fullName evidence="2 6">Elongation factor Ts</fullName>
        <shortName evidence="6">EF-Ts</shortName>
    </recommendedName>
</protein>
<dbReference type="OrthoDB" id="5289749at2"/>
<evidence type="ECO:0000313" key="11">
    <source>
        <dbReference type="Proteomes" id="UP000005297"/>
    </source>
</evidence>
<evidence type="ECO:0000256" key="8">
    <source>
        <dbReference type="RuleBase" id="RU000643"/>
    </source>
</evidence>
<dbReference type="HOGENOM" id="CLU_047155_0_0_0"/>
<keyword evidence="11" id="KW-1185">Reference proteome</keyword>
<dbReference type="InterPro" id="IPR036402">
    <property type="entry name" value="EF-Ts_dimer_sf"/>
</dbReference>
<evidence type="ECO:0000313" key="10">
    <source>
        <dbReference type="EMBL" id="EAU54238.1"/>
    </source>
</evidence>
<reference evidence="10 11" key="1">
    <citation type="submission" date="2006-09" db="EMBL/GenBank/DDBJ databases">
        <authorList>
            <person name="Emerson D."/>
            <person name="Ferriera S."/>
            <person name="Johnson J."/>
            <person name="Kravitz S."/>
            <person name="Halpern A."/>
            <person name="Remington K."/>
            <person name="Beeson K."/>
            <person name="Tran B."/>
            <person name="Rogers Y.-H."/>
            <person name="Friedman R."/>
            <person name="Venter J.C."/>
        </authorList>
    </citation>
    <scope>NUCLEOTIDE SEQUENCE [LARGE SCALE GENOMIC DNA]</scope>
    <source>
        <strain evidence="10 11">PV-1</strain>
    </source>
</reference>
<dbReference type="PROSITE" id="PS01127">
    <property type="entry name" value="EF_TS_2"/>
    <property type="match status" value="1"/>
</dbReference>
<dbReference type="HAMAP" id="MF_00050">
    <property type="entry name" value="EF_Ts"/>
    <property type="match status" value="1"/>
</dbReference>
<dbReference type="InterPro" id="IPR018101">
    <property type="entry name" value="Transl_elong_Ts_CS"/>
</dbReference>
<dbReference type="PANTHER" id="PTHR11741">
    <property type="entry name" value="ELONGATION FACTOR TS"/>
    <property type="match status" value="1"/>
</dbReference>
<feature type="region of interest" description="Involved in Mg(2+) ion dislocation from EF-Tu" evidence="6">
    <location>
        <begin position="80"/>
        <end position="83"/>
    </location>
</feature>
<dbReference type="Pfam" id="PF00889">
    <property type="entry name" value="EF_TS"/>
    <property type="match status" value="1"/>
</dbReference>
<dbReference type="InterPro" id="IPR001816">
    <property type="entry name" value="Transl_elong_EFTs/EF1B"/>
</dbReference>
<dbReference type="InterPro" id="IPR009060">
    <property type="entry name" value="UBA-like_sf"/>
</dbReference>
<evidence type="ECO:0000259" key="9">
    <source>
        <dbReference type="Pfam" id="PF00889"/>
    </source>
</evidence>
<comment type="caution">
    <text evidence="10">The sequence shown here is derived from an EMBL/GenBank/DDBJ whole genome shotgun (WGS) entry which is preliminary data.</text>
</comment>
<evidence type="ECO:0000256" key="4">
    <source>
        <dbReference type="ARBA" id="ARBA00022768"/>
    </source>
</evidence>
<dbReference type="RefSeq" id="WP_009851441.1">
    <property type="nucleotide sequence ID" value="NZ_DS022295.1"/>
</dbReference>
<proteinExistence type="inferred from homology"/>
<dbReference type="SUPFAM" id="SSF46934">
    <property type="entry name" value="UBA-like"/>
    <property type="match status" value="1"/>
</dbReference>
<dbReference type="InterPro" id="IPR014039">
    <property type="entry name" value="Transl_elong_EFTs/EF1B_dimer"/>
</dbReference>
<dbReference type="FunFam" id="1.10.8.10:FF:000001">
    <property type="entry name" value="Elongation factor Ts"/>
    <property type="match status" value="1"/>
</dbReference>
<gene>
    <name evidence="6" type="primary">tsf</name>
    <name evidence="10" type="ORF">SPV1_05739</name>
</gene>
<dbReference type="Gene3D" id="1.10.8.10">
    <property type="entry name" value="DNA helicase RuvA subunit, C-terminal domain"/>
    <property type="match status" value="1"/>
</dbReference>
<evidence type="ECO:0000256" key="7">
    <source>
        <dbReference type="RuleBase" id="RU000642"/>
    </source>
</evidence>
<dbReference type="PANTHER" id="PTHR11741:SF0">
    <property type="entry name" value="ELONGATION FACTOR TS, MITOCHONDRIAL"/>
    <property type="match status" value="1"/>
</dbReference>
<comment type="function">
    <text evidence="6 7">Associates with the EF-Tu.GDP complex and induces the exchange of GDP to GTP. It remains bound to the aminoacyl-tRNA.EF-Tu.GTP complex up to the GTP hydrolysis stage on the ribosome.</text>
</comment>
<evidence type="ECO:0000256" key="2">
    <source>
        <dbReference type="ARBA" id="ARBA00016956"/>
    </source>
</evidence>
<dbReference type="STRING" id="314344.AL013_06115"/>
<organism evidence="10 11">
    <name type="scientific">Mariprofundus ferrooxydans PV-1</name>
    <dbReference type="NCBI Taxonomy" id="314345"/>
    <lineage>
        <taxon>Bacteria</taxon>
        <taxon>Pseudomonadati</taxon>
        <taxon>Pseudomonadota</taxon>
        <taxon>Candidatius Mariprofundia</taxon>
        <taxon>Mariprofundales</taxon>
        <taxon>Mariprofundaceae</taxon>
        <taxon>Mariprofundus</taxon>
    </lineage>
</organism>
<dbReference type="AlphaFoldDB" id="Q0EYF4"/>
<name>Q0EYF4_9PROT</name>
<feature type="domain" description="Translation elongation factor EFTs/EF1B dimerisation" evidence="9">
    <location>
        <begin position="71"/>
        <end position="272"/>
    </location>
</feature>
<accession>Q0EYF4</accession>
<dbReference type="FunFam" id="1.10.286.20:FF:000001">
    <property type="entry name" value="Elongation factor Ts"/>
    <property type="match status" value="1"/>
</dbReference>
<dbReference type="GO" id="GO:0005737">
    <property type="term" value="C:cytoplasm"/>
    <property type="evidence" value="ECO:0007669"/>
    <property type="project" value="UniProtKB-SubCell"/>
</dbReference>
<dbReference type="SUPFAM" id="SSF54713">
    <property type="entry name" value="Elongation factor Ts (EF-Ts), dimerisation domain"/>
    <property type="match status" value="2"/>
</dbReference>
<dbReference type="Proteomes" id="UP000005297">
    <property type="component" value="Unassembled WGS sequence"/>
</dbReference>
<comment type="similarity">
    <text evidence="1 6 7">Belongs to the EF-Ts family.</text>
</comment>
<keyword evidence="3 6" id="KW-0963">Cytoplasm</keyword>
<dbReference type="FunCoup" id="Q0EYF4">
    <property type="interactions" value="550"/>
</dbReference>
<keyword evidence="4 6" id="KW-0251">Elongation factor</keyword>
<dbReference type="EMBL" id="AATS01000010">
    <property type="protein sequence ID" value="EAU54238.1"/>
    <property type="molecule type" value="Genomic_DNA"/>
</dbReference>
<evidence type="ECO:0000256" key="3">
    <source>
        <dbReference type="ARBA" id="ARBA00022490"/>
    </source>
</evidence>
<dbReference type="PROSITE" id="PS01126">
    <property type="entry name" value="EF_TS_1"/>
    <property type="match status" value="1"/>
</dbReference>
<dbReference type="InParanoid" id="Q0EYF4"/>
<evidence type="ECO:0000256" key="5">
    <source>
        <dbReference type="ARBA" id="ARBA00022917"/>
    </source>
</evidence>